<keyword evidence="3" id="KW-1185">Reference proteome</keyword>
<evidence type="ECO:0000313" key="3">
    <source>
        <dbReference type="Proteomes" id="UP001527882"/>
    </source>
</evidence>
<comment type="caution">
    <text evidence="2">The sequence shown here is derived from an EMBL/GenBank/DDBJ whole genome shotgun (WGS) entry which is preliminary data.</text>
</comment>
<feature type="transmembrane region" description="Helical" evidence="1">
    <location>
        <begin position="289"/>
        <end position="307"/>
    </location>
</feature>
<feature type="transmembrane region" description="Helical" evidence="1">
    <location>
        <begin position="63"/>
        <end position="85"/>
    </location>
</feature>
<feature type="transmembrane region" description="Helical" evidence="1">
    <location>
        <begin position="28"/>
        <end position="51"/>
    </location>
</feature>
<proteinExistence type="predicted"/>
<feature type="transmembrane region" description="Helical" evidence="1">
    <location>
        <begin position="381"/>
        <end position="398"/>
    </location>
</feature>
<feature type="transmembrane region" description="Helical" evidence="1">
    <location>
        <begin position="313"/>
        <end position="328"/>
    </location>
</feature>
<dbReference type="EMBL" id="JAQAGZ010000005">
    <property type="protein sequence ID" value="MCZ8512792.1"/>
    <property type="molecule type" value="Genomic_DNA"/>
</dbReference>
<dbReference type="RefSeq" id="WP_269881243.1">
    <property type="nucleotide sequence ID" value="NZ_JAQAGZ010000005.1"/>
</dbReference>
<accession>A0ABT4Q7E3</accession>
<feature type="transmembrane region" description="Helical" evidence="1">
    <location>
        <begin position="109"/>
        <end position="126"/>
    </location>
</feature>
<feature type="transmembrane region" description="Helical" evidence="1">
    <location>
        <begin position="195"/>
        <end position="214"/>
    </location>
</feature>
<keyword evidence="1" id="KW-0812">Transmembrane</keyword>
<dbReference type="PIRSF" id="PIRSF037259">
    <property type="entry name" value="EcsB_ABC"/>
    <property type="match status" value="1"/>
</dbReference>
<keyword evidence="1" id="KW-1133">Transmembrane helix</keyword>
<gene>
    <name evidence="2" type="ORF">O9H85_10265</name>
</gene>
<dbReference type="InterPro" id="IPR010288">
    <property type="entry name" value="EcsB_ABC"/>
</dbReference>
<keyword evidence="1" id="KW-0472">Membrane</keyword>
<name>A0ABT4Q7E3_9BACL</name>
<organism evidence="2 3">
    <name type="scientific">Paenibacillus gyeongsangnamensis</name>
    <dbReference type="NCBI Taxonomy" id="3388067"/>
    <lineage>
        <taxon>Bacteria</taxon>
        <taxon>Bacillati</taxon>
        <taxon>Bacillota</taxon>
        <taxon>Bacilli</taxon>
        <taxon>Bacillales</taxon>
        <taxon>Paenibacillaceae</taxon>
        <taxon>Paenibacillus</taxon>
    </lineage>
</organism>
<reference evidence="2 3" key="1">
    <citation type="submission" date="2022-12" db="EMBL/GenBank/DDBJ databases">
        <title>Draft genome sequence of Paenibacillus sp. dW9.</title>
        <authorList>
            <person name="Choi E.-W."/>
            <person name="Kim D.-U."/>
        </authorList>
    </citation>
    <scope>NUCLEOTIDE SEQUENCE [LARGE SCALE GENOMIC DNA]</scope>
    <source>
        <strain evidence="3">dW9</strain>
    </source>
</reference>
<protein>
    <submittedName>
        <fullName evidence="2">ABC transporter permease</fullName>
    </submittedName>
</protein>
<dbReference type="Pfam" id="PF05975">
    <property type="entry name" value="EcsB"/>
    <property type="match status" value="1"/>
</dbReference>
<evidence type="ECO:0000256" key="1">
    <source>
        <dbReference type="SAM" id="Phobius"/>
    </source>
</evidence>
<evidence type="ECO:0000313" key="2">
    <source>
        <dbReference type="EMBL" id="MCZ8512792.1"/>
    </source>
</evidence>
<dbReference type="Proteomes" id="UP001527882">
    <property type="component" value="Unassembled WGS sequence"/>
</dbReference>
<sequence length="402" mass="45572">MGHSRSESHLRRLWSKRTAEFFRELRPYIGYSLQSASLAITLIMLACTYGYRRFLTDVPPGFPLLFTAAIALLPALAVSPIRTYLREADLIYLLPLESSMPVYLRRAEARSLGIQGALLLAAWLIVWPLYKLGAGGGIVDFLRVLAVLLLGKKVLLHGRWSELQQAARTQRFLLSLRWAVALGLTWSQMTLSPLIGLICAGAGLLLYLGLMRFLDRRVLLWVHLIAMEARQRANIFRLLNFFVDVPDSQGRARSIHAPEPILRWISGYRFRSSDTYRFLYTRVWLRSEWFGMTVRLTAAGFVVLSVVPGRWPAAGLFVLFSFLILIQLKELQKAYRHSDWSYVYPLPESLRSRSAANVRYRLHAAASLVLLVPAAARLHSIVWTGALLALTAIISYGLHRPK</sequence>
<feature type="transmembrane region" description="Helical" evidence="1">
    <location>
        <begin position="358"/>
        <end position="375"/>
    </location>
</feature>